<proteinExistence type="predicted"/>
<dbReference type="GO" id="GO:0006400">
    <property type="term" value="P:tRNA modification"/>
    <property type="evidence" value="ECO:0007669"/>
    <property type="project" value="InterPro"/>
</dbReference>
<evidence type="ECO:0000256" key="1">
    <source>
        <dbReference type="SAM" id="MobiDB-lite"/>
    </source>
</evidence>
<dbReference type="InterPro" id="IPR040183">
    <property type="entry name" value="THUMPD1-like"/>
</dbReference>
<dbReference type="GO" id="GO:0003723">
    <property type="term" value="F:RNA binding"/>
    <property type="evidence" value="ECO:0007669"/>
    <property type="project" value="InterPro"/>
</dbReference>
<dbReference type="EMBL" id="GL349461">
    <property type="protein sequence ID" value="KNC50418.1"/>
    <property type="molecule type" value="Genomic_DNA"/>
</dbReference>
<protein>
    <recommendedName>
        <fullName evidence="4">THUMP domain-containing protein</fullName>
    </recommendedName>
</protein>
<dbReference type="PANTHER" id="PTHR13452">
    <property type="entry name" value="THUMP DOMAIN CONTAINING PROTEIN 1-RELATED"/>
    <property type="match status" value="1"/>
</dbReference>
<evidence type="ECO:0008006" key="4">
    <source>
        <dbReference type="Google" id="ProtNLM"/>
    </source>
</evidence>
<dbReference type="RefSeq" id="XP_013756960.1">
    <property type="nucleotide sequence ID" value="XM_013901506.1"/>
</dbReference>
<accession>A0A0L0DGF1</accession>
<gene>
    <name evidence="2" type="ORF">AMSG_06910</name>
</gene>
<dbReference type="Proteomes" id="UP000054408">
    <property type="component" value="Unassembled WGS sequence"/>
</dbReference>
<dbReference type="PANTHER" id="PTHR13452:SF10">
    <property type="entry name" value="THUMP DOMAIN-CONTAINING PROTEIN 1"/>
    <property type="match status" value="1"/>
</dbReference>
<feature type="region of interest" description="Disordered" evidence="1">
    <location>
        <begin position="1"/>
        <end position="47"/>
    </location>
</feature>
<dbReference type="AlphaFoldDB" id="A0A0L0DGF1"/>
<organism evidence="2 3">
    <name type="scientific">Thecamonas trahens ATCC 50062</name>
    <dbReference type="NCBI Taxonomy" id="461836"/>
    <lineage>
        <taxon>Eukaryota</taxon>
        <taxon>Apusozoa</taxon>
        <taxon>Apusomonadida</taxon>
        <taxon>Apusomonadidae</taxon>
        <taxon>Thecamonas</taxon>
    </lineage>
</organism>
<sequence>MSSSGGNKGKREAGGPAGSGPARKKKKHNKSYYTGGSKRGAREEWADGDHGVLMTCETGVMGLAVRSGKAYLHSRYADWVASDKGKAWAEAHPLPLVPRDQTAGGDDSKDDSKATKPSSAGAPSSVAKEDNDDGGEIDFEAAMDAEFEALAKKDKLTFRNLETKVKGTFFVGTQPTDPFVAQPDGFINFCFDAIASAPVNGTQYISRIVPVHVTTKPKLERIVAKTGALLTAWLEHHPQPADAKFTVIVKRRINKNVDRTKLTSDLVGLGLAAGFTLEWKRGYDFAISVDIILNMAAISILSGYDTYHKYNIQAAVNAAMIANEESKTN</sequence>
<name>A0A0L0DGF1_THETB</name>
<dbReference type="OrthoDB" id="367221at2759"/>
<feature type="region of interest" description="Disordered" evidence="1">
    <location>
        <begin position="91"/>
        <end position="135"/>
    </location>
</feature>
<evidence type="ECO:0000313" key="2">
    <source>
        <dbReference type="EMBL" id="KNC50418.1"/>
    </source>
</evidence>
<evidence type="ECO:0000313" key="3">
    <source>
        <dbReference type="Proteomes" id="UP000054408"/>
    </source>
</evidence>
<keyword evidence="3" id="KW-1185">Reference proteome</keyword>
<dbReference type="GeneID" id="25565976"/>
<reference evidence="2 3" key="1">
    <citation type="submission" date="2010-05" db="EMBL/GenBank/DDBJ databases">
        <title>The Genome Sequence of Thecamonas trahens ATCC 50062.</title>
        <authorList>
            <consortium name="The Broad Institute Genome Sequencing Platform"/>
            <person name="Russ C."/>
            <person name="Cuomo C."/>
            <person name="Shea T."/>
            <person name="Young S.K."/>
            <person name="Zeng Q."/>
            <person name="Koehrsen M."/>
            <person name="Haas B."/>
            <person name="Borodovsky M."/>
            <person name="Guigo R."/>
            <person name="Alvarado L."/>
            <person name="Berlin A."/>
            <person name="Bochicchio J."/>
            <person name="Borenstein D."/>
            <person name="Chapman S."/>
            <person name="Chen Z."/>
            <person name="Freedman E."/>
            <person name="Gellesch M."/>
            <person name="Goldberg J."/>
            <person name="Griggs A."/>
            <person name="Gujja S."/>
            <person name="Heilman E."/>
            <person name="Heiman D."/>
            <person name="Hepburn T."/>
            <person name="Howarth C."/>
            <person name="Jen D."/>
            <person name="Larson L."/>
            <person name="Mehta T."/>
            <person name="Park D."/>
            <person name="Pearson M."/>
            <person name="Roberts A."/>
            <person name="Saif S."/>
            <person name="Shenoy N."/>
            <person name="Sisk P."/>
            <person name="Stolte C."/>
            <person name="Sykes S."/>
            <person name="Thomson T."/>
            <person name="Walk T."/>
            <person name="White J."/>
            <person name="Yandava C."/>
            <person name="Burger G."/>
            <person name="Gray M.W."/>
            <person name="Holland P.W.H."/>
            <person name="King N."/>
            <person name="Lang F.B.F."/>
            <person name="Roger A.J."/>
            <person name="Ruiz-Trillo I."/>
            <person name="Lander E."/>
            <person name="Nusbaum C."/>
        </authorList>
    </citation>
    <scope>NUCLEOTIDE SEQUENCE [LARGE SCALE GENOMIC DNA]</scope>
    <source>
        <strain evidence="2 3">ATCC 50062</strain>
    </source>
</reference>
<dbReference type="CDD" id="cd11717">
    <property type="entry name" value="THUMP_THUMPD1_like"/>
    <property type="match status" value="1"/>
</dbReference>